<comment type="subunit">
    <text evidence="9">Component of the nuclear pore complex (NPC).</text>
</comment>
<dbReference type="PANTHER" id="PTHR13373:SF21">
    <property type="entry name" value="NUCLEAR PORE COMPLEX PROTEIN NUP85"/>
    <property type="match status" value="1"/>
</dbReference>
<evidence type="ECO:0000256" key="9">
    <source>
        <dbReference type="RuleBase" id="RU365073"/>
    </source>
</evidence>
<sequence>MTHSIQLYPIPISVSTSADPESSEPVPRTCQTTWDPKRNGLALAVVPSSPTSTKKSDKQRQTITSVPDQSLYLINATDFKPSRRSFTTRSYEVFSGLQRVVQLCEEEEGMAQDQIYLPGGVCLPSTSQLKYYYRIGNQYVVALKDYLTELEKDEAKNSEEIDLVLQMTQVFSLFVLVHVPADGRGDAIVSEEVLDWVNRTNPQPPKEEGEELSAMMIPYEHVNFWPYIQACVIRGHLTQACALLKPYTKTHNPTLNQLMTVTLSLIKSAPRSTSFDNELAFTVAVEKFREAVERSLITLESEMNVIFENEKNRVDTENAFDEDDLVHFQASYKILLEILSGDEDRISEACFDWQEALGAHLLWVNPFCKRDDLPIVMKKITTDWPIDQTSLLDLATSSIMNGDIASLLQAASQMDQWLICHLADLIDKLGISVPDHSRGFYICDFVDYLSVDQGLWRLMIAYLGTVGGTKERIKEILRRLVVEDLREQQSSDTMELDPQPAKTTTKVSMLEMKEIYTEHDMEDEFNRTARILSRRLTKQRKYGAAIAYAVTAGDLVMVSRISDCLLDEYLSNGPEEFARLVDEIPSSLLHPTAPALRPGLFFDPPTQPDGRNPGERPQPNINSSKLLFLSRYRDMHSYYSKGERKLAAETLISLMTTEIAPKRWWAVCLIDVIPLLEDDDILISLADTYELLRCLEEITGPILTSSRDSYDNLRYLKRIVLNGRKSDASNNDHTNRNGSVKKSNNADTLGDGDDGTRSALEQLNVVRYALARHLARSLTCKH</sequence>
<comment type="function">
    <text evidence="9">Functions as a component of the nuclear pore complex (NPC).</text>
</comment>
<evidence type="ECO:0000256" key="4">
    <source>
        <dbReference type="ARBA" id="ARBA00022816"/>
    </source>
</evidence>
<dbReference type="RefSeq" id="XP_053026900.1">
    <property type="nucleotide sequence ID" value="XM_053162922.1"/>
</dbReference>
<evidence type="ECO:0000313" key="11">
    <source>
        <dbReference type="EMBL" id="WAQ91345.1"/>
    </source>
</evidence>
<feature type="region of interest" description="Disordered" evidence="10">
    <location>
        <begin position="599"/>
        <end position="622"/>
    </location>
</feature>
<protein>
    <recommendedName>
        <fullName evidence="9">Nuclear pore complex protein Nup85</fullName>
    </recommendedName>
</protein>
<evidence type="ECO:0000256" key="5">
    <source>
        <dbReference type="ARBA" id="ARBA00022927"/>
    </source>
</evidence>
<comment type="similarity">
    <text evidence="2 9">Belongs to the nucleoporin Nup85 family.</text>
</comment>
<reference evidence="11" key="1">
    <citation type="submission" date="2022-10" db="EMBL/GenBank/DDBJ databases">
        <title>Puccinia triticina Genome sequencing and assembly.</title>
        <authorList>
            <person name="Li C."/>
        </authorList>
    </citation>
    <scope>NUCLEOTIDE SEQUENCE</scope>
    <source>
        <strain evidence="11">Pt15</strain>
    </source>
</reference>
<gene>
    <name evidence="11" type="ORF">PtA15_14A228</name>
</gene>
<evidence type="ECO:0000256" key="10">
    <source>
        <dbReference type="SAM" id="MobiDB-lite"/>
    </source>
</evidence>
<evidence type="ECO:0000256" key="2">
    <source>
        <dbReference type="ARBA" id="ARBA00005573"/>
    </source>
</evidence>
<keyword evidence="7 9" id="KW-0906">Nuclear pore complex</keyword>
<keyword evidence="6 9" id="KW-0811">Translocation</keyword>
<keyword evidence="4 9" id="KW-0509">mRNA transport</keyword>
<proteinExistence type="inferred from homology"/>
<keyword evidence="12" id="KW-1185">Reference proteome</keyword>
<keyword evidence="5 9" id="KW-0653">Protein transport</keyword>
<dbReference type="Proteomes" id="UP001164743">
    <property type="component" value="Chromosome 14A"/>
</dbReference>
<accession>A0ABY7D288</accession>
<feature type="region of interest" description="Disordered" evidence="10">
    <location>
        <begin position="727"/>
        <end position="753"/>
    </location>
</feature>
<dbReference type="InterPro" id="IPR011502">
    <property type="entry name" value="Nucleoporin_Nup85"/>
</dbReference>
<keyword evidence="8 9" id="KW-0539">Nucleus</keyword>
<evidence type="ECO:0000256" key="3">
    <source>
        <dbReference type="ARBA" id="ARBA00022448"/>
    </source>
</evidence>
<dbReference type="GeneID" id="77803817"/>
<comment type="subcellular location">
    <subcellularLocation>
        <location evidence="1 9">Nucleus</location>
        <location evidence="1 9">Nuclear pore complex</location>
    </subcellularLocation>
</comment>
<evidence type="ECO:0000256" key="7">
    <source>
        <dbReference type="ARBA" id="ARBA00023132"/>
    </source>
</evidence>
<evidence type="ECO:0000256" key="6">
    <source>
        <dbReference type="ARBA" id="ARBA00023010"/>
    </source>
</evidence>
<feature type="compositionally biased region" description="Polar residues" evidence="10">
    <location>
        <begin position="728"/>
        <end position="747"/>
    </location>
</feature>
<name>A0ABY7D288_9BASI</name>
<dbReference type="PANTHER" id="PTHR13373">
    <property type="entry name" value="FROUNT PROTEIN-RELATED"/>
    <property type="match status" value="1"/>
</dbReference>
<dbReference type="Pfam" id="PF07575">
    <property type="entry name" value="Nucleopor_Nup85"/>
    <property type="match status" value="1"/>
</dbReference>
<evidence type="ECO:0000256" key="1">
    <source>
        <dbReference type="ARBA" id="ARBA00004567"/>
    </source>
</evidence>
<evidence type="ECO:0000313" key="12">
    <source>
        <dbReference type="Proteomes" id="UP001164743"/>
    </source>
</evidence>
<evidence type="ECO:0000256" key="8">
    <source>
        <dbReference type="ARBA" id="ARBA00023242"/>
    </source>
</evidence>
<organism evidence="11 12">
    <name type="scientific">Puccinia triticina</name>
    <dbReference type="NCBI Taxonomy" id="208348"/>
    <lineage>
        <taxon>Eukaryota</taxon>
        <taxon>Fungi</taxon>
        <taxon>Dikarya</taxon>
        <taxon>Basidiomycota</taxon>
        <taxon>Pucciniomycotina</taxon>
        <taxon>Pucciniomycetes</taxon>
        <taxon>Pucciniales</taxon>
        <taxon>Pucciniaceae</taxon>
        <taxon>Puccinia</taxon>
    </lineage>
</organism>
<keyword evidence="9" id="KW-0472">Membrane</keyword>
<dbReference type="EMBL" id="CP110434">
    <property type="protein sequence ID" value="WAQ91345.1"/>
    <property type="molecule type" value="Genomic_DNA"/>
</dbReference>
<keyword evidence="3 9" id="KW-0813">Transport</keyword>